<evidence type="ECO:0000313" key="1">
    <source>
        <dbReference type="EMBL" id="GMH19953.1"/>
    </source>
</evidence>
<gene>
    <name evidence="1" type="ORF">Nepgr_021794</name>
</gene>
<dbReference type="EMBL" id="BSYO01000021">
    <property type="protein sequence ID" value="GMH19953.1"/>
    <property type="molecule type" value="Genomic_DNA"/>
</dbReference>
<sequence>MPPLVTTDHLHTIATTDAFLCCRRQSRALPLSLSYVSSPHPQPLLPQMPRMAITSLPASSPHCRHCLLSPLCCFLSLHGPRRMSSLTTHARPPPVCCRYPTASG</sequence>
<organism evidence="1 2">
    <name type="scientific">Nepenthes gracilis</name>
    <name type="common">Slender pitcher plant</name>
    <dbReference type="NCBI Taxonomy" id="150966"/>
    <lineage>
        <taxon>Eukaryota</taxon>
        <taxon>Viridiplantae</taxon>
        <taxon>Streptophyta</taxon>
        <taxon>Embryophyta</taxon>
        <taxon>Tracheophyta</taxon>
        <taxon>Spermatophyta</taxon>
        <taxon>Magnoliopsida</taxon>
        <taxon>eudicotyledons</taxon>
        <taxon>Gunneridae</taxon>
        <taxon>Pentapetalae</taxon>
        <taxon>Caryophyllales</taxon>
        <taxon>Nepenthaceae</taxon>
        <taxon>Nepenthes</taxon>
    </lineage>
</organism>
<protein>
    <submittedName>
        <fullName evidence="1">Uncharacterized protein</fullName>
    </submittedName>
</protein>
<reference evidence="1" key="1">
    <citation type="submission" date="2023-05" db="EMBL/GenBank/DDBJ databases">
        <title>Nepenthes gracilis genome sequencing.</title>
        <authorList>
            <person name="Fukushima K."/>
        </authorList>
    </citation>
    <scope>NUCLEOTIDE SEQUENCE</scope>
    <source>
        <strain evidence="1">SING2019-196</strain>
    </source>
</reference>
<name>A0AAD3SXF1_NEPGR</name>
<comment type="caution">
    <text evidence="1">The sequence shown here is derived from an EMBL/GenBank/DDBJ whole genome shotgun (WGS) entry which is preliminary data.</text>
</comment>
<dbReference type="AlphaFoldDB" id="A0AAD3SXF1"/>
<dbReference type="Proteomes" id="UP001279734">
    <property type="component" value="Unassembled WGS sequence"/>
</dbReference>
<proteinExistence type="predicted"/>
<evidence type="ECO:0000313" key="2">
    <source>
        <dbReference type="Proteomes" id="UP001279734"/>
    </source>
</evidence>
<keyword evidence="2" id="KW-1185">Reference proteome</keyword>
<accession>A0AAD3SXF1</accession>